<accession>A0A7V7FWG4</accession>
<evidence type="ECO:0000256" key="1">
    <source>
        <dbReference type="SAM" id="Phobius"/>
    </source>
</evidence>
<evidence type="ECO:0000313" key="2">
    <source>
        <dbReference type="EMBL" id="KAA0010064.1"/>
    </source>
</evidence>
<dbReference type="AlphaFoldDB" id="A0A7V7FWG4"/>
<dbReference type="RefSeq" id="WP_149330028.1">
    <property type="nucleotide sequence ID" value="NZ_VTPY01000008.1"/>
</dbReference>
<feature type="transmembrane region" description="Helical" evidence="1">
    <location>
        <begin position="21"/>
        <end position="43"/>
    </location>
</feature>
<organism evidence="2 3">
    <name type="scientific">Billgrantia pellis</name>
    <dbReference type="NCBI Taxonomy" id="2606936"/>
    <lineage>
        <taxon>Bacteria</taxon>
        <taxon>Pseudomonadati</taxon>
        <taxon>Pseudomonadota</taxon>
        <taxon>Gammaproteobacteria</taxon>
        <taxon>Oceanospirillales</taxon>
        <taxon>Halomonadaceae</taxon>
        <taxon>Billgrantia</taxon>
    </lineage>
</organism>
<protein>
    <submittedName>
        <fullName evidence="2">Uncharacterized protein</fullName>
    </submittedName>
</protein>
<gene>
    <name evidence="2" type="ORF">F0A17_19480</name>
</gene>
<proteinExistence type="predicted"/>
<keyword evidence="3" id="KW-1185">Reference proteome</keyword>
<keyword evidence="1" id="KW-0472">Membrane</keyword>
<keyword evidence="1" id="KW-1133">Transmembrane helix</keyword>
<reference evidence="2 3" key="1">
    <citation type="submission" date="2019-08" db="EMBL/GenBank/DDBJ databases">
        <title>Bioinformatics analysis of the strain L3 and L5.</title>
        <authorList>
            <person name="Li X."/>
        </authorList>
    </citation>
    <scope>NUCLEOTIDE SEQUENCE [LARGE SCALE GENOMIC DNA]</scope>
    <source>
        <strain evidence="2 3">L5</strain>
    </source>
</reference>
<sequence length="95" mass="10540">MPSQWFATWRARWMRIKRLGELGLSGVLLLIGALLVVALIPALPGVVSNALAGDIHAIKTLLVCTAGIAVCVFQWRWRTAIYPQLRRDASQEKQS</sequence>
<comment type="caution">
    <text evidence="2">The sequence shown here is derived from an EMBL/GenBank/DDBJ whole genome shotgun (WGS) entry which is preliminary data.</text>
</comment>
<name>A0A7V7FWG4_9GAMM</name>
<evidence type="ECO:0000313" key="3">
    <source>
        <dbReference type="Proteomes" id="UP000486760"/>
    </source>
</evidence>
<feature type="transmembrane region" description="Helical" evidence="1">
    <location>
        <begin position="55"/>
        <end position="77"/>
    </location>
</feature>
<dbReference type="EMBL" id="VTPY01000008">
    <property type="protein sequence ID" value="KAA0010064.1"/>
    <property type="molecule type" value="Genomic_DNA"/>
</dbReference>
<keyword evidence="1" id="KW-0812">Transmembrane</keyword>
<dbReference type="Proteomes" id="UP000486760">
    <property type="component" value="Unassembled WGS sequence"/>
</dbReference>